<sequence>MFPSSPDPIMVELHRLENRIKDKERELEHANNEIKALKMTELMKDKAVVENVEIKKLSKEKKESMTAQFAAEAALRRVHAVQKDETSVSVESLVAPLESKIKMYKNEISLLKEDNKALESITKSKDMALIEAEKILCSALERALVVENAQNQNFELKRQIDILQEENKLLDRTNCQKVVEVEKLVQTVHELEESLLSNGETNNALLEYQRKISELNEEKKEVERELAKVKKTANRMDGNENVMPVKQLLDERKYLQGEINRLRDKLVVSERTAKADAQLKDKFRLRLKTLEECLKKQSGPKRRPLSDQPRPALNANRVTKDVGSNRIMKKVNTPKTVTNSRKNLVPSSKVSDDNCEKVDEIFSEQAEMSARNCKDECDDHEDMVSGFLYDRLQKEIIKLRKSQEEKDGVLIAKEDEIKMLLRKIDALTRMTKDAEIIKLKNIHENNSKKSSLTKRTVKQNAVSTKQLAASNKTIRRE</sequence>
<gene>
    <name evidence="10" type="primary">LOC120277025</name>
</gene>
<dbReference type="GO" id="GO:0008017">
    <property type="term" value="F:microtubule binding"/>
    <property type="evidence" value="ECO:0007669"/>
    <property type="project" value="InterPro"/>
</dbReference>
<dbReference type="Proteomes" id="UP001515500">
    <property type="component" value="Chromosome 15"/>
</dbReference>
<evidence type="ECO:0000313" key="9">
    <source>
        <dbReference type="Proteomes" id="UP001515500"/>
    </source>
</evidence>
<dbReference type="RefSeq" id="XP_039139702.1">
    <property type="nucleotide sequence ID" value="XM_039283768.1"/>
</dbReference>
<name>A0AB40CI78_DIOCR</name>
<keyword evidence="9" id="KW-1185">Reference proteome</keyword>
<evidence type="ECO:0000256" key="5">
    <source>
        <dbReference type="ARBA" id="ARBA00023054"/>
    </source>
</evidence>
<organism evidence="9 10">
    <name type="scientific">Dioscorea cayennensis subsp. rotundata</name>
    <name type="common">White Guinea yam</name>
    <name type="synonym">Dioscorea rotundata</name>
    <dbReference type="NCBI Taxonomy" id="55577"/>
    <lineage>
        <taxon>Eukaryota</taxon>
        <taxon>Viridiplantae</taxon>
        <taxon>Streptophyta</taxon>
        <taxon>Embryophyta</taxon>
        <taxon>Tracheophyta</taxon>
        <taxon>Spermatophyta</taxon>
        <taxon>Magnoliopsida</taxon>
        <taxon>Liliopsida</taxon>
        <taxon>Dioscoreales</taxon>
        <taxon>Dioscoreaceae</taxon>
        <taxon>Dioscorea</taxon>
    </lineage>
</organism>
<feature type="coiled-coil region" evidence="7">
    <location>
        <begin position="13"/>
        <end position="40"/>
    </location>
</feature>
<evidence type="ECO:0000256" key="1">
    <source>
        <dbReference type="ARBA" id="ARBA00004245"/>
    </source>
</evidence>
<dbReference type="InterPro" id="IPR009768">
    <property type="entry name" value="MAP70"/>
</dbReference>
<dbReference type="Pfam" id="PF07058">
    <property type="entry name" value="MAP70"/>
    <property type="match status" value="3"/>
</dbReference>
<evidence type="ECO:0000256" key="2">
    <source>
        <dbReference type="ARBA" id="ARBA00008825"/>
    </source>
</evidence>
<keyword evidence="5 7" id="KW-0175">Coiled coil</keyword>
<evidence type="ECO:0000256" key="3">
    <source>
        <dbReference type="ARBA" id="ARBA00022490"/>
    </source>
</evidence>
<dbReference type="PANTHER" id="PTHR31246:SF5">
    <property type="entry name" value="MICROTUBULE-ASSOCIATED PROTEIN 70-5"/>
    <property type="match status" value="1"/>
</dbReference>
<dbReference type="GO" id="GO:0005874">
    <property type="term" value="C:microtubule"/>
    <property type="evidence" value="ECO:0007669"/>
    <property type="project" value="UniProtKB-KW"/>
</dbReference>
<feature type="coiled-coil region" evidence="7">
    <location>
        <begin position="198"/>
        <end position="265"/>
    </location>
</feature>
<keyword evidence="3" id="KW-0963">Cytoplasm</keyword>
<protein>
    <submittedName>
        <fullName evidence="10">Microtubule-associated protein 70-1-like isoform X2</fullName>
    </submittedName>
</protein>
<feature type="region of interest" description="Disordered" evidence="8">
    <location>
        <begin position="294"/>
        <end position="315"/>
    </location>
</feature>
<comment type="subcellular location">
    <subcellularLocation>
        <location evidence="1">Cytoplasm</location>
        <location evidence="1">Cytoskeleton</location>
    </subcellularLocation>
</comment>
<comment type="similarity">
    <text evidence="2">Belongs to the MAP70 family.</text>
</comment>
<keyword evidence="4" id="KW-0493">Microtubule</keyword>
<proteinExistence type="inferred from homology"/>
<feature type="coiled-coil region" evidence="7">
    <location>
        <begin position="146"/>
        <end position="173"/>
    </location>
</feature>
<dbReference type="GO" id="GO:0007010">
    <property type="term" value="P:cytoskeleton organization"/>
    <property type="evidence" value="ECO:0007669"/>
    <property type="project" value="InterPro"/>
</dbReference>
<evidence type="ECO:0000313" key="10">
    <source>
        <dbReference type="RefSeq" id="XP_039139702.1"/>
    </source>
</evidence>
<dbReference type="AlphaFoldDB" id="A0AB40CI78"/>
<evidence type="ECO:0000256" key="8">
    <source>
        <dbReference type="SAM" id="MobiDB-lite"/>
    </source>
</evidence>
<reference evidence="10" key="1">
    <citation type="submission" date="2025-08" db="UniProtKB">
        <authorList>
            <consortium name="RefSeq"/>
        </authorList>
    </citation>
    <scope>IDENTIFICATION</scope>
</reference>
<dbReference type="GeneID" id="120277025"/>
<evidence type="ECO:0000256" key="4">
    <source>
        <dbReference type="ARBA" id="ARBA00022701"/>
    </source>
</evidence>
<dbReference type="PANTHER" id="PTHR31246">
    <property type="entry name" value="MICROTUBULE-ASSOCIATED PROTEIN 70-2"/>
    <property type="match status" value="1"/>
</dbReference>
<keyword evidence="6" id="KW-0206">Cytoskeleton</keyword>
<accession>A0AB40CI78</accession>
<evidence type="ECO:0000256" key="6">
    <source>
        <dbReference type="ARBA" id="ARBA00023212"/>
    </source>
</evidence>
<evidence type="ECO:0000256" key="7">
    <source>
        <dbReference type="SAM" id="Coils"/>
    </source>
</evidence>